<organism evidence="1 2">
    <name type="scientific">Effusibacillus lacus</name>
    <dbReference type="NCBI Taxonomy" id="1348429"/>
    <lineage>
        <taxon>Bacteria</taxon>
        <taxon>Bacillati</taxon>
        <taxon>Bacillota</taxon>
        <taxon>Bacilli</taxon>
        <taxon>Bacillales</taxon>
        <taxon>Alicyclobacillaceae</taxon>
        <taxon>Effusibacillus</taxon>
    </lineage>
</organism>
<gene>
    <name evidence="1" type="ORF">EFBL_0386</name>
</gene>
<comment type="caution">
    <text evidence="1">The sequence shown here is derived from an EMBL/GenBank/DDBJ whole genome shotgun (WGS) entry which is preliminary data.</text>
</comment>
<accession>A0A292YC47</accession>
<keyword evidence="2" id="KW-1185">Reference proteome</keyword>
<dbReference type="AlphaFoldDB" id="A0A292YC47"/>
<proteinExistence type="predicted"/>
<dbReference type="EMBL" id="BDUF01000008">
    <property type="protein sequence ID" value="GAX88772.1"/>
    <property type="molecule type" value="Genomic_DNA"/>
</dbReference>
<evidence type="ECO:0000313" key="2">
    <source>
        <dbReference type="Proteomes" id="UP000217785"/>
    </source>
</evidence>
<evidence type="ECO:0000313" key="1">
    <source>
        <dbReference type="EMBL" id="GAX88772.1"/>
    </source>
</evidence>
<dbReference type="RefSeq" id="WP_096180469.1">
    <property type="nucleotide sequence ID" value="NZ_BDUF01000008.1"/>
</dbReference>
<dbReference type="OrthoDB" id="2679415at2"/>
<name>A0A292YC47_9BACL</name>
<dbReference type="Proteomes" id="UP000217785">
    <property type="component" value="Unassembled WGS sequence"/>
</dbReference>
<protein>
    <submittedName>
        <fullName evidence="1">Uncharacterized protein</fullName>
    </submittedName>
</protein>
<reference evidence="2" key="1">
    <citation type="submission" date="2017-07" db="EMBL/GenBank/DDBJ databases">
        <title>Draft genome sequence of Effusibacillus lacus strain skLN1.</title>
        <authorList>
            <person name="Watanabe M."/>
            <person name="Kojima H."/>
            <person name="Fukui M."/>
        </authorList>
    </citation>
    <scope>NUCLEOTIDE SEQUENCE [LARGE SCALE GENOMIC DNA]</scope>
    <source>
        <strain evidence="2">skLN1</strain>
    </source>
</reference>
<sequence>MSDKLDLILERLDRIETEQKQQGDILIQLIGTVKATNEKVSDIKDAVSSLAKIQEKQDKILESLALRSLEQESEIREIKRIK</sequence>